<evidence type="ECO:0000256" key="4">
    <source>
        <dbReference type="ARBA" id="ARBA00022989"/>
    </source>
</evidence>
<name>A0A8J6MWM0_9DELT</name>
<evidence type="ECO:0000256" key="2">
    <source>
        <dbReference type="ARBA" id="ARBA00022475"/>
    </source>
</evidence>
<feature type="transmembrane region" description="Helical" evidence="6">
    <location>
        <begin position="12"/>
        <end position="32"/>
    </location>
</feature>
<dbReference type="PANTHER" id="PTHR33529:SF6">
    <property type="entry name" value="YJGP_YJGQ FAMILY PERMEASE"/>
    <property type="match status" value="1"/>
</dbReference>
<dbReference type="Pfam" id="PF03739">
    <property type="entry name" value="LptF_LptG"/>
    <property type="match status" value="1"/>
</dbReference>
<evidence type="ECO:0000256" key="5">
    <source>
        <dbReference type="ARBA" id="ARBA00023136"/>
    </source>
</evidence>
<dbReference type="EMBL" id="JACNJD010000152">
    <property type="protein sequence ID" value="MBC8176668.1"/>
    <property type="molecule type" value="Genomic_DNA"/>
</dbReference>
<keyword evidence="4 6" id="KW-1133">Transmembrane helix</keyword>
<dbReference type="GO" id="GO:0055085">
    <property type="term" value="P:transmembrane transport"/>
    <property type="evidence" value="ECO:0007669"/>
    <property type="project" value="InterPro"/>
</dbReference>
<feature type="transmembrane region" description="Helical" evidence="6">
    <location>
        <begin position="309"/>
        <end position="329"/>
    </location>
</feature>
<comment type="subcellular location">
    <subcellularLocation>
        <location evidence="1">Cell membrane</location>
        <topology evidence="1">Multi-pass membrane protein</topology>
    </subcellularLocation>
</comment>
<dbReference type="InterPro" id="IPR030922">
    <property type="entry name" value="LptF"/>
</dbReference>
<sequence length="375" mass="42091">MTLYRYIINEIWPTFLASLFVFIFIMVAARMLSITELIVTRGVRITQVIGMVVYLLPDILTFALPAVTLMSVVVAFLRLSVDSEIIALKSSGISLYQMLPPVIAFSLLVFFIGLAISIYAAPWGNRAFKDIIFKIAESKADIGIKERVFCEPFDNLLLYVNNFSRKERVLKDVFVVDRRDKDVTNTIVAEEGRIMMRPDERIITIYFIDGTIFIVDKNLDTARTIKFNTYGLNIGLKDVMADLASRRKAPHELSIGSLIEQIKTVPKGEITYNRMMRELLEKGSIPLAVLFMGIIGVALGAQIRARGRSTGIGVSLAVFSVYYICLMVMRSICSSGGMSPVIGVWIPDVFLIISMIYFLRRAANERPFNFLASSS</sequence>
<feature type="transmembrane region" description="Helical" evidence="6">
    <location>
        <begin position="284"/>
        <end position="303"/>
    </location>
</feature>
<evidence type="ECO:0000313" key="8">
    <source>
        <dbReference type="Proteomes" id="UP000650524"/>
    </source>
</evidence>
<evidence type="ECO:0000313" key="7">
    <source>
        <dbReference type="EMBL" id="MBC8176668.1"/>
    </source>
</evidence>
<dbReference type="PANTHER" id="PTHR33529">
    <property type="entry name" value="SLR0882 PROTEIN-RELATED"/>
    <property type="match status" value="1"/>
</dbReference>
<feature type="transmembrane region" description="Helical" evidence="6">
    <location>
        <begin position="341"/>
        <end position="359"/>
    </location>
</feature>
<keyword evidence="3 6" id="KW-0812">Transmembrane</keyword>
<protein>
    <submittedName>
        <fullName evidence="7">LPS export ABC transporter permease LptF</fullName>
    </submittedName>
</protein>
<dbReference type="Proteomes" id="UP000650524">
    <property type="component" value="Unassembled WGS sequence"/>
</dbReference>
<dbReference type="InterPro" id="IPR005495">
    <property type="entry name" value="LptG/LptF_permease"/>
</dbReference>
<comment type="caution">
    <text evidence="7">The sequence shown here is derived from an EMBL/GenBank/DDBJ whole genome shotgun (WGS) entry which is preliminary data.</text>
</comment>
<reference evidence="7 8" key="1">
    <citation type="submission" date="2020-08" db="EMBL/GenBank/DDBJ databases">
        <title>Bridging the membrane lipid divide: bacteria of the FCB group superphylum have the potential to synthesize archaeal ether lipids.</title>
        <authorList>
            <person name="Villanueva L."/>
            <person name="Von Meijenfeldt F.A.B."/>
            <person name="Westbye A.B."/>
            <person name="Yadav S."/>
            <person name="Hopmans E.C."/>
            <person name="Dutilh B.E."/>
            <person name="Sinninghe Damste J.S."/>
        </authorList>
    </citation>
    <scope>NUCLEOTIDE SEQUENCE [LARGE SCALE GENOMIC DNA]</scope>
    <source>
        <strain evidence="7">NIOZ-UU27</strain>
    </source>
</reference>
<accession>A0A8J6MWM0</accession>
<dbReference type="GO" id="GO:0015920">
    <property type="term" value="P:lipopolysaccharide transport"/>
    <property type="evidence" value="ECO:0007669"/>
    <property type="project" value="TreeGrafter"/>
</dbReference>
<evidence type="ECO:0000256" key="6">
    <source>
        <dbReference type="SAM" id="Phobius"/>
    </source>
</evidence>
<gene>
    <name evidence="7" type="primary">lptF</name>
    <name evidence="7" type="ORF">H8E19_04615</name>
</gene>
<dbReference type="NCBIfam" id="TIGR04407">
    <property type="entry name" value="LptF_YjgP"/>
    <property type="match status" value="1"/>
</dbReference>
<dbReference type="GO" id="GO:0043190">
    <property type="term" value="C:ATP-binding cassette (ABC) transporter complex"/>
    <property type="evidence" value="ECO:0007669"/>
    <property type="project" value="InterPro"/>
</dbReference>
<proteinExistence type="predicted"/>
<feature type="transmembrane region" description="Helical" evidence="6">
    <location>
        <begin position="53"/>
        <end position="79"/>
    </location>
</feature>
<keyword evidence="5 6" id="KW-0472">Membrane</keyword>
<evidence type="ECO:0000256" key="1">
    <source>
        <dbReference type="ARBA" id="ARBA00004651"/>
    </source>
</evidence>
<organism evidence="7 8">
    <name type="scientific">Candidatus Desulfacyla euxinica</name>
    <dbReference type="NCBI Taxonomy" id="2841693"/>
    <lineage>
        <taxon>Bacteria</taxon>
        <taxon>Deltaproteobacteria</taxon>
        <taxon>Candidatus Desulfacyla</taxon>
    </lineage>
</organism>
<feature type="transmembrane region" description="Helical" evidence="6">
    <location>
        <begin position="99"/>
        <end position="121"/>
    </location>
</feature>
<keyword evidence="2" id="KW-1003">Cell membrane</keyword>
<dbReference type="AlphaFoldDB" id="A0A8J6MWM0"/>
<evidence type="ECO:0000256" key="3">
    <source>
        <dbReference type="ARBA" id="ARBA00022692"/>
    </source>
</evidence>